<proteinExistence type="predicted"/>
<reference evidence="1 2" key="1">
    <citation type="submission" date="2016-03" db="EMBL/GenBank/DDBJ databases">
        <title>Photobacterium proteolyticum sp. nov. a protease producing bacterium isolated from ocean sediments of Laizhou Bay.</title>
        <authorList>
            <person name="Li Y."/>
        </authorList>
    </citation>
    <scope>NUCLEOTIDE SEQUENCE [LARGE SCALE GENOMIC DNA]</scope>
    <source>
        <strain evidence="1 2">R-40508</strain>
    </source>
</reference>
<dbReference type="EMBL" id="LVHF01000012">
    <property type="protein sequence ID" value="OAN18105.1"/>
    <property type="molecule type" value="Genomic_DNA"/>
</dbReference>
<sequence length="143" mass="16501">MLHLKQQLQQQRQQLATLLANHRLAIKQSQQAEKQHSGILIEQQDRFHKKLTARPTKTSDLMRQIKASQKQQKRLKQLQIITKKREKSYQQTKIALINTTELLEDCSKVSALEPHTCPLTLQIAMEKQLRINAAKIALGFSSI</sequence>
<accession>A0A178KM78</accession>
<gene>
    <name evidence="1" type="ORF">A3K86_04110</name>
</gene>
<comment type="caution">
    <text evidence="1">The sequence shown here is derived from an EMBL/GenBank/DDBJ whole genome shotgun (WGS) entry which is preliminary data.</text>
</comment>
<evidence type="ECO:0000313" key="1">
    <source>
        <dbReference type="EMBL" id="OAN18105.1"/>
    </source>
</evidence>
<dbReference type="Proteomes" id="UP000078503">
    <property type="component" value="Unassembled WGS sequence"/>
</dbReference>
<name>A0A178KM78_9GAMM</name>
<evidence type="ECO:0000313" key="2">
    <source>
        <dbReference type="Proteomes" id="UP000078503"/>
    </source>
</evidence>
<keyword evidence="2" id="KW-1185">Reference proteome</keyword>
<dbReference type="AlphaFoldDB" id="A0A178KM78"/>
<protein>
    <submittedName>
        <fullName evidence="1">Uncharacterized protein</fullName>
    </submittedName>
</protein>
<dbReference type="RefSeq" id="WP_068328121.1">
    <property type="nucleotide sequence ID" value="NZ_LVHF01000012.1"/>
</dbReference>
<organism evidence="1 2">
    <name type="scientific">Photobacterium jeanii</name>
    <dbReference type="NCBI Taxonomy" id="858640"/>
    <lineage>
        <taxon>Bacteria</taxon>
        <taxon>Pseudomonadati</taxon>
        <taxon>Pseudomonadota</taxon>
        <taxon>Gammaproteobacteria</taxon>
        <taxon>Vibrionales</taxon>
        <taxon>Vibrionaceae</taxon>
        <taxon>Photobacterium</taxon>
    </lineage>
</organism>